<organism evidence="2 3">
    <name type="scientific">Flavobacterium rivulicola</name>
    <dbReference type="NCBI Taxonomy" id="2732161"/>
    <lineage>
        <taxon>Bacteria</taxon>
        <taxon>Pseudomonadati</taxon>
        <taxon>Bacteroidota</taxon>
        <taxon>Flavobacteriia</taxon>
        <taxon>Flavobacteriales</taxon>
        <taxon>Flavobacteriaceae</taxon>
        <taxon>Flavobacterium</taxon>
    </lineage>
</organism>
<gene>
    <name evidence="2" type="ORF">HKT18_01595</name>
</gene>
<feature type="transmembrane region" description="Helical" evidence="1">
    <location>
        <begin position="12"/>
        <end position="32"/>
    </location>
</feature>
<dbReference type="RefSeq" id="WP_171221102.1">
    <property type="nucleotide sequence ID" value="NZ_CP121446.1"/>
</dbReference>
<evidence type="ECO:0000256" key="1">
    <source>
        <dbReference type="SAM" id="Phobius"/>
    </source>
</evidence>
<evidence type="ECO:0000313" key="2">
    <source>
        <dbReference type="EMBL" id="NNT70897.1"/>
    </source>
</evidence>
<keyword evidence="1" id="KW-1133">Transmembrane helix</keyword>
<keyword evidence="3" id="KW-1185">Reference proteome</keyword>
<dbReference type="EMBL" id="JABEVX010000001">
    <property type="protein sequence ID" value="NNT70897.1"/>
    <property type="molecule type" value="Genomic_DNA"/>
</dbReference>
<name>A0A7Y3R7T1_9FLAO</name>
<comment type="caution">
    <text evidence="2">The sequence shown here is derived from an EMBL/GenBank/DDBJ whole genome shotgun (WGS) entry which is preliminary data.</text>
</comment>
<keyword evidence="1" id="KW-0812">Transmembrane</keyword>
<feature type="transmembrane region" description="Helical" evidence="1">
    <location>
        <begin position="168"/>
        <end position="185"/>
    </location>
</feature>
<protein>
    <recommendedName>
        <fullName evidence="4">Copper chaperone NosL</fullName>
    </recommendedName>
</protein>
<evidence type="ECO:0000313" key="3">
    <source>
        <dbReference type="Proteomes" id="UP000536509"/>
    </source>
</evidence>
<accession>A0A7Y3R7T1</accession>
<reference evidence="2 3" key="1">
    <citation type="submission" date="2020-05" db="EMBL/GenBank/DDBJ databases">
        <title>Draft genome of Flavobacterium sp. IMCC34852.</title>
        <authorList>
            <person name="Song J."/>
            <person name="Cho J.-C."/>
        </authorList>
    </citation>
    <scope>NUCLEOTIDE SEQUENCE [LARGE SCALE GENOMIC DNA]</scope>
    <source>
        <strain evidence="2 3">IMCC34852</strain>
    </source>
</reference>
<evidence type="ECO:0008006" key="4">
    <source>
        <dbReference type="Google" id="ProtNLM"/>
    </source>
</evidence>
<proteinExistence type="predicted"/>
<sequence>MKNIKISSLSKVLLVITGLLFFGALFVPMWQIQLEAPQYPEGLVLRLHANKIGGDVEIINGLNHYIGMATLHTENFFEFKVLPYVFGTFALIAILLVFVAKRKAVLAFLITYVVFIALAAVDFYRWNYEYGHNLDPNAAIRVPGMAYQPPLIGYKQLLNFGAYSIPDTGGWMLTAAGILLFLIVLKEYKFNKNN</sequence>
<dbReference type="Proteomes" id="UP000536509">
    <property type="component" value="Unassembled WGS sequence"/>
</dbReference>
<dbReference type="AlphaFoldDB" id="A0A7Y3R7T1"/>
<keyword evidence="1" id="KW-0472">Membrane</keyword>
<feature type="transmembrane region" description="Helical" evidence="1">
    <location>
        <begin position="106"/>
        <end position="126"/>
    </location>
</feature>
<feature type="transmembrane region" description="Helical" evidence="1">
    <location>
        <begin position="81"/>
        <end position="99"/>
    </location>
</feature>